<proteinExistence type="predicted"/>
<dbReference type="PANTHER" id="PTHR10699">
    <property type="entry name" value="NEUROMODULIN"/>
    <property type="match status" value="1"/>
</dbReference>
<sequence>MPLNCSKNDAMVPMNSKYRVNIPLGLESLLEGLAGAVLREQPVDIYRFAAEYFEKLLASRDEVDDLLSSLVTIC</sequence>
<dbReference type="Gene3D" id="1.20.890.10">
    <property type="entry name" value="cAMP-dependent protein kinase regulatory subunit, dimerization-anchoring domain"/>
    <property type="match status" value="1"/>
</dbReference>
<dbReference type="PANTHER" id="PTHR10699:SF11">
    <property type="entry name" value="IGLOO, ISOFORM A"/>
    <property type="match status" value="1"/>
</dbReference>
<gene>
    <name evidence="2" type="ORF">BEMITA_LOCUS7162</name>
</gene>
<dbReference type="SMART" id="SM00394">
    <property type="entry name" value="RIIa"/>
    <property type="match status" value="1"/>
</dbReference>
<name>A0A9P0AD47_BEMTA</name>
<dbReference type="InterPro" id="IPR003117">
    <property type="entry name" value="cAMP_dep_PK_reg_su_I/II_a/b"/>
</dbReference>
<dbReference type="EMBL" id="OU963865">
    <property type="protein sequence ID" value="CAH0388237.1"/>
    <property type="molecule type" value="Genomic_DNA"/>
</dbReference>
<evidence type="ECO:0000313" key="2">
    <source>
        <dbReference type="EMBL" id="CAH0388237.1"/>
    </source>
</evidence>
<evidence type="ECO:0000259" key="1">
    <source>
        <dbReference type="SMART" id="SM00394"/>
    </source>
</evidence>
<feature type="domain" description="RIIa" evidence="1">
    <location>
        <begin position="24"/>
        <end position="61"/>
    </location>
</feature>
<accession>A0A9P0AD47</accession>
<organism evidence="2 3">
    <name type="scientific">Bemisia tabaci</name>
    <name type="common">Sweetpotato whitefly</name>
    <name type="synonym">Aleurodes tabaci</name>
    <dbReference type="NCBI Taxonomy" id="7038"/>
    <lineage>
        <taxon>Eukaryota</taxon>
        <taxon>Metazoa</taxon>
        <taxon>Ecdysozoa</taxon>
        <taxon>Arthropoda</taxon>
        <taxon>Hexapoda</taxon>
        <taxon>Insecta</taxon>
        <taxon>Pterygota</taxon>
        <taxon>Neoptera</taxon>
        <taxon>Paraneoptera</taxon>
        <taxon>Hemiptera</taxon>
        <taxon>Sternorrhyncha</taxon>
        <taxon>Aleyrodoidea</taxon>
        <taxon>Aleyrodidae</taxon>
        <taxon>Aleyrodinae</taxon>
        <taxon>Bemisia</taxon>
    </lineage>
</organism>
<dbReference type="AlphaFoldDB" id="A0A9P0AD47"/>
<keyword evidence="3" id="KW-1185">Reference proteome</keyword>
<reference evidence="2" key="1">
    <citation type="submission" date="2021-12" db="EMBL/GenBank/DDBJ databases">
        <authorList>
            <person name="King R."/>
        </authorList>
    </citation>
    <scope>NUCLEOTIDE SEQUENCE</scope>
</reference>
<dbReference type="Pfam" id="PF02197">
    <property type="entry name" value="RIIa"/>
    <property type="match status" value="1"/>
</dbReference>
<dbReference type="Proteomes" id="UP001152759">
    <property type="component" value="Chromosome 4"/>
</dbReference>
<protein>
    <recommendedName>
        <fullName evidence="1">RIIa domain-containing protein</fullName>
    </recommendedName>
</protein>
<evidence type="ECO:0000313" key="3">
    <source>
        <dbReference type="Proteomes" id="UP001152759"/>
    </source>
</evidence>
<dbReference type="SUPFAM" id="SSF47391">
    <property type="entry name" value="Dimerization-anchoring domain of cAMP-dependent PK regulatory subunit"/>
    <property type="match status" value="1"/>
</dbReference>
<dbReference type="GO" id="GO:0005516">
    <property type="term" value="F:calmodulin binding"/>
    <property type="evidence" value="ECO:0007669"/>
    <property type="project" value="TreeGrafter"/>
</dbReference>